<gene>
    <name evidence="2" type="ORF">CP99DC5_0691</name>
</gene>
<dbReference type="Proteomes" id="UP000014627">
    <property type="component" value="Unassembled WGS sequence"/>
</dbReference>
<feature type="region of interest" description="Disordered" evidence="1">
    <location>
        <begin position="1"/>
        <end position="37"/>
    </location>
</feature>
<evidence type="ECO:0000256" key="1">
    <source>
        <dbReference type="SAM" id="MobiDB-lite"/>
    </source>
</evidence>
<sequence length="256" mass="27030">MNPINPYGSSIPGPSQGPAEGGGKSDPLRGVGGKFTRRGAIRGRKGVRGYQGYLESKVSKHGSEKAHKAASRVEQISTRIKASGAKASDAISRAAYKAGKMLTQTAKQVKSKIQDKISGKKGPVSGKKESQGAPQQSQMKVLAKEAVAKVGKMSAGVKRSLDASKLGASKSPSKQSKTEGPSAKGRSGFSPDLGAIADRDRVKLPRANVQFQQEGERKSQRLENQKTKGILKQPGAPKTGKKGVRWADQEGKSLEQ</sequence>
<reference evidence="2 3" key="1">
    <citation type="submission" date="2013-04" db="EMBL/GenBank/DDBJ databases">
        <title>Genome sequence of Chlamydia psittaci 99DC5.</title>
        <authorList>
            <person name="Huot-Creasy H."/>
            <person name="McCracken C.L."/>
            <person name="Humphries M."/>
            <person name="Sachse K."/>
            <person name="Laroucau K."/>
            <person name="Bavoil P."/>
            <person name="Myers G.S."/>
        </authorList>
    </citation>
    <scope>NUCLEOTIDE SEQUENCE [LARGE SCALE GENOMIC DNA]</scope>
    <source>
        <strain evidence="2 3">99DC5</strain>
    </source>
</reference>
<keyword evidence="3" id="KW-1185">Reference proteome</keyword>
<dbReference type="RefSeq" id="WP_014945468.1">
    <property type="nucleotide sequence ID" value="NZ_KE356190.1"/>
</dbReference>
<feature type="region of interest" description="Disordered" evidence="1">
    <location>
        <begin position="107"/>
        <end position="256"/>
    </location>
</feature>
<name>A0ABN0MPY7_CHLPS</name>
<dbReference type="EMBL" id="ATLC01000045">
    <property type="protein sequence ID" value="EPJ28378.1"/>
    <property type="molecule type" value="Genomic_DNA"/>
</dbReference>
<evidence type="ECO:0000313" key="3">
    <source>
        <dbReference type="Proteomes" id="UP000014627"/>
    </source>
</evidence>
<proteinExistence type="predicted"/>
<feature type="compositionally biased region" description="Basic and acidic residues" evidence="1">
    <location>
        <begin position="214"/>
        <end position="226"/>
    </location>
</feature>
<organism evidence="2 3">
    <name type="scientific">Chlamydia psittaci 99DC5</name>
    <dbReference type="NCBI Taxonomy" id="1112251"/>
    <lineage>
        <taxon>Bacteria</taxon>
        <taxon>Pseudomonadati</taxon>
        <taxon>Chlamydiota</taxon>
        <taxon>Chlamydiia</taxon>
        <taxon>Chlamydiales</taxon>
        <taxon>Chlamydiaceae</taxon>
        <taxon>Chlamydia/Chlamydophila group</taxon>
        <taxon>Chlamydia</taxon>
    </lineage>
</organism>
<evidence type="ECO:0000313" key="2">
    <source>
        <dbReference type="EMBL" id="EPJ28378.1"/>
    </source>
</evidence>
<protein>
    <submittedName>
        <fullName evidence="2">Uncharacterized protein</fullName>
    </submittedName>
</protein>
<feature type="compositionally biased region" description="Basic and acidic residues" evidence="1">
    <location>
        <begin position="245"/>
        <end position="256"/>
    </location>
</feature>
<feature type="compositionally biased region" description="Polar residues" evidence="1">
    <location>
        <begin position="170"/>
        <end position="179"/>
    </location>
</feature>
<accession>A0ABN0MPY7</accession>
<comment type="caution">
    <text evidence="2">The sequence shown here is derived from an EMBL/GenBank/DDBJ whole genome shotgun (WGS) entry which is preliminary data.</text>
</comment>